<dbReference type="InterPro" id="IPR053378">
    <property type="entry name" value="Prenyl_diphosphate_synthase"/>
</dbReference>
<evidence type="ECO:0000256" key="3">
    <source>
        <dbReference type="ARBA" id="ARBA00012439"/>
    </source>
</evidence>
<evidence type="ECO:0000256" key="7">
    <source>
        <dbReference type="ARBA" id="ARBA00022842"/>
    </source>
</evidence>
<evidence type="ECO:0000256" key="8">
    <source>
        <dbReference type="ARBA" id="ARBA00023229"/>
    </source>
</evidence>
<dbReference type="EMBL" id="JAJEQM010000008">
    <property type="protein sequence ID" value="MCC2210565.1"/>
    <property type="molecule type" value="Genomic_DNA"/>
</dbReference>
<evidence type="ECO:0000313" key="13">
    <source>
        <dbReference type="EMBL" id="MCC2210565.1"/>
    </source>
</evidence>
<dbReference type="SFLD" id="SFLDG01017">
    <property type="entry name" value="Polyprenyl_Transferase_Like"/>
    <property type="match status" value="1"/>
</dbReference>
<gene>
    <name evidence="13" type="ORF">LKE05_07155</name>
</gene>
<dbReference type="GO" id="GO:0005737">
    <property type="term" value="C:cytoplasm"/>
    <property type="evidence" value="ECO:0007669"/>
    <property type="project" value="UniProtKB-ARBA"/>
</dbReference>
<evidence type="ECO:0000256" key="11">
    <source>
        <dbReference type="ARBA" id="ARBA00049399"/>
    </source>
</evidence>
<comment type="catalytic activity">
    <reaction evidence="11">
        <text>isopentenyl diphosphate + (2E)-geranyl diphosphate = (2E,6E)-farnesyl diphosphate + diphosphate</text>
        <dbReference type="Rhea" id="RHEA:19361"/>
        <dbReference type="ChEBI" id="CHEBI:33019"/>
        <dbReference type="ChEBI" id="CHEBI:58057"/>
        <dbReference type="ChEBI" id="CHEBI:128769"/>
        <dbReference type="ChEBI" id="CHEBI:175763"/>
        <dbReference type="EC" id="2.5.1.10"/>
    </reaction>
</comment>
<dbReference type="InterPro" id="IPR008949">
    <property type="entry name" value="Isoprenoid_synthase_dom_sf"/>
</dbReference>
<dbReference type="Gene3D" id="1.10.600.10">
    <property type="entry name" value="Farnesyl Diphosphate Synthase"/>
    <property type="match status" value="1"/>
</dbReference>
<dbReference type="FunFam" id="1.10.600.10:FF:000001">
    <property type="entry name" value="Geranylgeranyl diphosphate synthase"/>
    <property type="match status" value="1"/>
</dbReference>
<dbReference type="InterPro" id="IPR033749">
    <property type="entry name" value="Polyprenyl_synt_CS"/>
</dbReference>
<sequence length="294" mass="32513">MNNIKELLKEQIKFTDGYLDKYLAEKDNPQNIIYKAMRYSVFAGGKRLRPILMMNTCKMCGGDVNEVIPFACALEMIHTYSLIHDDLPAMDNDDLRRGMPTSHIKFGEATAILAGDALLNKAFEVVSQYNGNNPQRAIKAMNMLAVSSGTEGMIGGQIVDMESEGKDITLDELKYLHLNKTGAIIRSACTVGALMGGASDGEIKAVDEFAQNLGVAFQIQDDILDVTGDEKELGKPIGSDAEENKNTYVKLVGLEKSKELAKEYSEKAKKSLEMFGEKAEFLINLTDYLIDRKF</sequence>
<dbReference type="SUPFAM" id="SSF48576">
    <property type="entry name" value="Terpenoid synthases"/>
    <property type="match status" value="1"/>
</dbReference>
<evidence type="ECO:0000256" key="6">
    <source>
        <dbReference type="ARBA" id="ARBA00022723"/>
    </source>
</evidence>
<dbReference type="EC" id="2.5.1.10" evidence="3"/>
<evidence type="ECO:0000256" key="9">
    <source>
        <dbReference type="ARBA" id="ARBA00032380"/>
    </source>
</evidence>
<comment type="caution">
    <text evidence="13">The sequence shown here is derived from an EMBL/GenBank/DDBJ whole genome shotgun (WGS) entry which is preliminary data.</text>
</comment>
<evidence type="ECO:0000256" key="4">
    <source>
        <dbReference type="ARBA" id="ARBA00015100"/>
    </source>
</evidence>
<dbReference type="CDD" id="cd00685">
    <property type="entry name" value="Trans_IPPS_HT"/>
    <property type="match status" value="1"/>
</dbReference>
<dbReference type="Pfam" id="PF00348">
    <property type="entry name" value="polyprenyl_synt"/>
    <property type="match status" value="1"/>
</dbReference>
<dbReference type="PANTHER" id="PTHR43281">
    <property type="entry name" value="FARNESYL DIPHOSPHATE SYNTHASE"/>
    <property type="match status" value="1"/>
</dbReference>
<organism evidence="13 14">
    <name type="scientific">Hominilimicola fabiformis</name>
    <dbReference type="NCBI Taxonomy" id="2885356"/>
    <lineage>
        <taxon>Bacteria</taxon>
        <taxon>Bacillati</taxon>
        <taxon>Bacillota</taxon>
        <taxon>Clostridia</taxon>
        <taxon>Eubacteriales</taxon>
        <taxon>Oscillospiraceae</taxon>
        <taxon>Hominilimicola</taxon>
    </lineage>
</organism>
<comment type="cofactor">
    <cofactor evidence="1">
        <name>Mg(2+)</name>
        <dbReference type="ChEBI" id="CHEBI:18420"/>
    </cofactor>
</comment>
<keyword evidence="5 12" id="KW-0808">Transferase</keyword>
<evidence type="ECO:0000256" key="12">
    <source>
        <dbReference type="RuleBase" id="RU004466"/>
    </source>
</evidence>
<comment type="similarity">
    <text evidence="2 12">Belongs to the FPP/GGPP synthase family.</text>
</comment>
<evidence type="ECO:0000256" key="1">
    <source>
        <dbReference type="ARBA" id="ARBA00001946"/>
    </source>
</evidence>
<reference evidence="13 14" key="1">
    <citation type="submission" date="2021-10" db="EMBL/GenBank/DDBJ databases">
        <title>Anaerobic single-cell dispensing facilitates the cultivation of human gut bacteria.</title>
        <authorList>
            <person name="Afrizal A."/>
        </authorList>
    </citation>
    <scope>NUCLEOTIDE SEQUENCE [LARGE SCALE GENOMIC DNA]</scope>
    <source>
        <strain evidence="13 14">CLA-AA-H232</strain>
    </source>
</reference>
<dbReference type="GO" id="GO:0016114">
    <property type="term" value="P:terpenoid biosynthetic process"/>
    <property type="evidence" value="ECO:0007669"/>
    <property type="project" value="UniProtKB-ARBA"/>
</dbReference>
<evidence type="ECO:0000256" key="2">
    <source>
        <dbReference type="ARBA" id="ARBA00006706"/>
    </source>
</evidence>
<dbReference type="PANTHER" id="PTHR43281:SF1">
    <property type="entry name" value="FARNESYL DIPHOSPHATE SYNTHASE"/>
    <property type="match status" value="1"/>
</dbReference>
<dbReference type="PROSITE" id="PS00444">
    <property type="entry name" value="POLYPRENYL_SYNTHASE_2"/>
    <property type="match status" value="1"/>
</dbReference>
<dbReference type="GO" id="GO:0046872">
    <property type="term" value="F:metal ion binding"/>
    <property type="evidence" value="ECO:0007669"/>
    <property type="project" value="UniProtKB-KW"/>
</dbReference>
<dbReference type="Proteomes" id="UP001198242">
    <property type="component" value="Unassembled WGS sequence"/>
</dbReference>
<keyword evidence="8" id="KW-0414">Isoprene biosynthesis</keyword>
<dbReference type="InterPro" id="IPR000092">
    <property type="entry name" value="Polyprenyl_synt"/>
</dbReference>
<keyword evidence="14" id="KW-1185">Reference proteome</keyword>
<dbReference type="PROSITE" id="PS00723">
    <property type="entry name" value="POLYPRENYL_SYNTHASE_1"/>
    <property type="match status" value="1"/>
</dbReference>
<name>A0AAE3JAA6_9FIRM</name>
<proteinExistence type="inferred from homology"/>
<dbReference type="AlphaFoldDB" id="A0AAE3JAA6"/>
<protein>
    <recommendedName>
        <fullName evidence="4">Farnesyl diphosphate synthase</fullName>
        <ecNumber evidence="3">2.5.1.10</ecNumber>
    </recommendedName>
    <alternativeName>
        <fullName evidence="10">(2E,6E)-farnesyl diphosphate synthase</fullName>
    </alternativeName>
    <alternativeName>
        <fullName evidence="9">Geranyltranstransferase</fullName>
    </alternativeName>
</protein>
<keyword evidence="6" id="KW-0479">Metal-binding</keyword>
<keyword evidence="7" id="KW-0460">Magnesium</keyword>
<dbReference type="RefSeq" id="WP_308456379.1">
    <property type="nucleotide sequence ID" value="NZ_JAJEQM010000008.1"/>
</dbReference>
<evidence type="ECO:0000256" key="5">
    <source>
        <dbReference type="ARBA" id="ARBA00022679"/>
    </source>
</evidence>
<accession>A0AAE3JAA6</accession>
<evidence type="ECO:0000313" key="14">
    <source>
        <dbReference type="Proteomes" id="UP001198242"/>
    </source>
</evidence>
<dbReference type="NCBIfam" id="NF045485">
    <property type="entry name" value="FPPsyn"/>
    <property type="match status" value="1"/>
</dbReference>
<dbReference type="SFLD" id="SFLDS00005">
    <property type="entry name" value="Isoprenoid_Synthase_Type_I"/>
    <property type="match status" value="1"/>
</dbReference>
<dbReference type="GO" id="GO:0004337">
    <property type="term" value="F:(2E,6E)-farnesyl diphosphate synthase activity"/>
    <property type="evidence" value="ECO:0007669"/>
    <property type="project" value="UniProtKB-EC"/>
</dbReference>
<evidence type="ECO:0000256" key="10">
    <source>
        <dbReference type="ARBA" id="ARBA00032873"/>
    </source>
</evidence>